<protein>
    <recommendedName>
        <fullName evidence="4">5'-nucleotidase</fullName>
        <ecNumber evidence="4">3.1.3.5</ecNumber>
    </recommendedName>
</protein>
<evidence type="ECO:0000256" key="8">
    <source>
        <dbReference type="ARBA" id="ARBA00022679"/>
    </source>
</evidence>
<feature type="domain" description="PUA" evidence="13">
    <location>
        <begin position="271"/>
        <end position="356"/>
    </location>
</feature>
<accession>A0A9D0YYS0</accession>
<keyword evidence="6" id="KW-0698">rRNA processing</keyword>
<evidence type="ECO:0000256" key="2">
    <source>
        <dbReference type="ARBA" id="ARBA00004496"/>
    </source>
</evidence>
<name>A0A9D0YYS0_9FIRM</name>
<dbReference type="GO" id="GO:0008253">
    <property type="term" value="F:5'-nucleotidase activity"/>
    <property type="evidence" value="ECO:0007669"/>
    <property type="project" value="UniProtKB-EC"/>
</dbReference>
<proteinExistence type="inferred from homology"/>
<keyword evidence="10" id="KW-0694">RNA-binding</keyword>
<dbReference type="SMART" id="SM00359">
    <property type="entry name" value="PUA"/>
    <property type="match status" value="1"/>
</dbReference>
<evidence type="ECO:0000256" key="11">
    <source>
        <dbReference type="ARBA" id="ARBA00023080"/>
    </source>
</evidence>
<dbReference type="GO" id="GO:0003723">
    <property type="term" value="F:RNA binding"/>
    <property type="evidence" value="ECO:0007669"/>
    <property type="project" value="UniProtKB-KW"/>
</dbReference>
<dbReference type="InterPro" id="IPR019614">
    <property type="entry name" value="SAM-dep_methyl-trfase"/>
</dbReference>
<dbReference type="InterPro" id="IPR023214">
    <property type="entry name" value="HAD_sf"/>
</dbReference>
<dbReference type="Gene3D" id="3.30.750.80">
    <property type="entry name" value="RNA methyltransferase domain (HRMD) like"/>
    <property type="match status" value="1"/>
</dbReference>
<dbReference type="InterPro" id="IPR041532">
    <property type="entry name" value="RlmI-like_PUA"/>
</dbReference>
<dbReference type="InterPro" id="IPR036412">
    <property type="entry name" value="HAD-like_sf"/>
</dbReference>
<keyword evidence="8" id="KW-0808">Transferase</keyword>
<dbReference type="InterPro" id="IPR006434">
    <property type="entry name" value="Pyrimidine_nucleotidase_eu"/>
</dbReference>
<keyword evidence="11" id="KW-0546">Nucleotide metabolism</keyword>
<dbReference type="Proteomes" id="UP000886725">
    <property type="component" value="Unassembled WGS sequence"/>
</dbReference>
<dbReference type="PANTHER" id="PTHR42873:SF1">
    <property type="entry name" value="S-ADENOSYLMETHIONINE-DEPENDENT METHYLTRANSFERASE DOMAIN-CONTAINING PROTEIN"/>
    <property type="match status" value="1"/>
</dbReference>
<dbReference type="Gene3D" id="1.10.150.340">
    <property type="entry name" value="Pyrimidine 5'-nucleotidase (UMPH-1), N-terminal domain"/>
    <property type="match status" value="1"/>
</dbReference>
<dbReference type="EMBL" id="DVFU01000049">
    <property type="protein sequence ID" value="HIQ64559.1"/>
    <property type="molecule type" value="Genomic_DNA"/>
</dbReference>
<dbReference type="Gene3D" id="3.40.50.150">
    <property type="entry name" value="Vaccinia Virus protein VP39"/>
    <property type="match status" value="1"/>
</dbReference>
<comment type="similarity">
    <text evidence="12">Belongs to the methyltransferase superfamily. RlmI family.</text>
</comment>
<dbReference type="Pfam" id="PF10672">
    <property type="entry name" value="Methyltrans_SAM"/>
    <property type="match status" value="1"/>
</dbReference>
<keyword evidence="7 14" id="KW-0489">Methyltransferase</keyword>
<evidence type="ECO:0000313" key="14">
    <source>
        <dbReference type="EMBL" id="HIQ64559.1"/>
    </source>
</evidence>
<evidence type="ECO:0000256" key="7">
    <source>
        <dbReference type="ARBA" id="ARBA00022603"/>
    </source>
</evidence>
<evidence type="ECO:0000256" key="10">
    <source>
        <dbReference type="ARBA" id="ARBA00022884"/>
    </source>
</evidence>
<evidence type="ECO:0000256" key="12">
    <source>
        <dbReference type="ARBA" id="ARBA00038091"/>
    </source>
</evidence>
<dbReference type="GO" id="GO:0009117">
    <property type="term" value="P:nucleotide metabolic process"/>
    <property type="evidence" value="ECO:0007669"/>
    <property type="project" value="UniProtKB-KW"/>
</dbReference>
<dbReference type="SUPFAM" id="SSF88697">
    <property type="entry name" value="PUA domain-like"/>
    <property type="match status" value="1"/>
</dbReference>
<dbReference type="InterPro" id="IPR002478">
    <property type="entry name" value="PUA"/>
</dbReference>
<dbReference type="InterPro" id="IPR029063">
    <property type="entry name" value="SAM-dependent_MTases_sf"/>
</dbReference>
<dbReference type="AlphaFoldDB" id="A0A9D0YYS0"/>
<dbReference type="Pfam" id="PF17785">
    <property type="entry name" value="PUA_3"/>
    <property type="match status" value="1"/>
</dbReference>
<dbReference type="PANTHER" id="PTHR42873">
    <property type="entry name" value="RIBOSOMAL RNA LARGE SUBUNIT METHYLTRANSFERASE"/>
    <property type="match status" value="1"/>
</dbReference>
<keyword evidence="9" id="KW-0949">S-adenosyl-L-methionine</keyword>
<dbReference type="CDD" id="cd02440">
    <property type="entry name" value="AdoMet_MTases"/>
    <property type="match status" value="1"/>
</dbReference>
<dbReference type="InterPro" id="IPR036974">
    <property type="entry name" value="PUA_sf"/>
</dbReference>
<comment type="similarity">
    <text evidence="3">Belongs to the pyrimidine 5'-nucleotidase family.</text>
</comment>
<evidence type="ECO:0000256" key="3">
    <source>
        <dbReference type="ARBA" id="ARBA00008389"/>
    </source>
</evidence>
<dbReference type="GO" id="GO:0005737">
    <property type="term" value="C:cytoplasm"/>
    <property type="evidence" value="ECO:0007669"/>
    <property type="project" value="UniProtKB-SubCell"/>
</dbReference>
<organism evidence="14 15">
    <name type="scientific">Candidatus Faecenecus gallistercoris</name>
    <dbReference type="NCBI Taxonomy" id="2840793"/>
    <lineage>
        <taxon>Bacteria</taxon>
        <taxon>Bacillati</taxon>
        <taxon>Bacillota</taxon>
        <taxon>Bacillota incertae sedis</taxon>
        <taxon>Candidatus Faecenecus</taxon>
    </lineage>
</organism>
<dbReference type="GO" id="GO:0032259">
    <property type="term" value="P:methylation"/>
    <property type="evidence" value="ECO:0007669"/>
    <property type="project" value="UniProtKB-KW"/>
</dbReference>
<comment type="subcellular location">
    <subcellularLocation>
        <location evidence="2">Cytoplasm</location>
    </subcellularLocation>
</comment>
<keyword evidence="5" id="KW-0963">Cytoplasm</keyword>
<evidence type="ECO:0000256" key="5">
    <source>
        <dbReference type="ARBA" id="ARBA00022490"/>
    </source>
</evidence>
<evidence type="ECO:0000259" key="13">
    <source>
        <dbReference type="SMART" id="SM00359"/>
    </source>
</evidence>
<evidence type="ECO:0000313" key="15">
    <source>
        <dbReference type="Proteomes" id="UP000886725"/>
    </source>
</evidence>
<gene>
    <name evidence="14" type="ORF">IAC85_02350</name>
</gene>
<dbReference type="SUPFAM" id="SSF56784">
    <property type="entry name" value="HAD-like"/>
    <property type="match status" value="1"/>
</dbReference>
<dbReference type="Gene3D" id="3.40.50.1000">
    <property type="entry name" value="HAD superfamily/HAD-like"/>
    <property type="match status" value="1"/>
</dbReference>
<dbReference type="EC" id="3.1.3.5" evidence="4"/>
<reference evidence="14" key="2">
    <citation type="journal article" date="2021" name="PeerJ">
        <title>Extensive microbial diversity within the chicken gut microbiome revealed by metagenomics and culture.</title>
        <authorList>
            <person name="Gilroy R."/>
            <person name="Ravi A."/>
            <person name="Getino M."/>
            <person name="Pursley I."/>
            <person name="Horton D.L."/>
            <person name="Alikhan N.F."/>
            <person name="Baker D."/>
            <person name="Gharbi K."/>
            <person name="Hall N."/>
            <person name="Watson M."/>
            <person name="Adriaenssens E.M."/>
            <person name="Foster-Nyarko E."/>
            <person name="Jarju S."/>
            <person name="Secka A."/>
            <person name="Antonio M."/>
            <person name="Oren A."/>
            <person name="Chaudhuri R.R."/>
            <person name="La Ragione R."/>
            <person name="Hildebrand F."/>
            <person name="Pallen M.J."/>
        </authorList>
    </citation>
    <scope>NUCLEOTIDE SEQUENCE</scope>
    <source>
        <strain evidence="14">CHK165-10780</strain>
    </source>
</reference>
<evidence type="ECO:0000256" key="1">
    <source>
        <dbReference type="ARBA" id="ARBA00000815"/>
    </source>
</evidence>
<dbReference type="CDD" id="cd21153">
    <property type="entry name" value="PUA_RlmI"/>
    <property type="match status" value="1"/>
</dbReference>
<dbReference type="GO" id="GO:0008168">
    <property type="term" value="F:methyltransferase activity"/>
    <property type="evidence" value="ECO:0007669"/>
    <property type="project" value="UniProtKB-KW"/>
</dbReference>
<dbReference type="Pfam" id="PF05822">
    <property type="entry name" value="UMPH-1"/>
    <property type="match status" value="1"/>
</dbReference>
<dbReference type="Gene3D" id="2.30.130.10">
    <property type="entry name" value="PUA domain"/>
    <property type="match status" value="1"/>
</dbReference>
<dbReference type="GO" id="GO:0000287">
    <property type="term" value="F:magnesium ion binding"/>
    <property type="evidence" value="ECO:0007669"/>
    <property type="project" value="InterPro"/>
</dbReference>
<dbReference type="GO" id="GO:0006364">
    <property type="term" value="P:rRNA processing"/>
    <property type="evidence" value="ECO:0007669"/>
    <property type="project" value="UniProtKB-KW"/>
</dbReference>
<evidence type="ECO:0000256" key="6">
    <source>
        <dbReference type="ARBA" id="ARBA00022552"/>
    </source>
</evidence>
<dbReference type="SUPFAM" id="SSF53335">
    <property type="entry name" value="S-adenosyl-L-methionine-dependent methyltransferases"/>
    <property type="match status" value="1"/>
</dbReference>
<dbReference type="PROSITE" id="PS50890">
    <property type="entry name" value="PUA"/>
    <property type="match status" value="1"/>
</dbReference>
<evidence type="ECO:0000256" key="4">
    <source>
        <dbReference type="ARBA" id="ARBA00012643"/>
    </source>
</evidence>
<reference evidence="14" key="1">
    <citation type="submission" date="2020-10" db="EMBL/GenBank/DDBJ databases">
        <authorList>
            <person name="Gilroy R."/>
        </authorList>
    </citation>
    <scope>NUCLEOTIDE SEQUENCE</scope>
    <source>
        <strain evidence="14">CHK165-10780</strain>
    </source>
</reference>
<dbReference type="CDD" id="cd11572">
    <property type="entry name" value="RlmI_M_like"/>
    <property type="match status" value="1"/>
</dbReference>
<evidence type="ECO:0000256" key="9">
    <source>
        <dbReference type="ARBA" id="ARBA00022691"/>
    </source>
</evidence>
<comment type="catalytic activity">
    <reaction evidence="1">
        <text>a ribonucleoside 5'-phosphate + H2O = a ribonucleoside + phosphate</text>
        <dbReference type="Rhea" id="RHEA:12484"/>
        <dbReference type="ChEBI" id="CHEBI:15377"/>
        <dbReference type="ChEBI" id="CHEBI:18254"/>
        <dbReference type="ChEBI" id="CHEBI:43474"/>
        <dbReference type="ChEBI" id="CHEBI:58043"/>
        <dbReference type="EC" id="3.1.3.5"/>
    </reaction>
</comment>
<sequence>MIWEKRELAAKLPVDPADTYILTDFDRTLTLGSSMTSWSVLSKSTDVPKEYIEERNALYEIYRPIEIDETIDVEERSAKMRDWWHRHIELFQKYHLQESVIEDAAKNIRIMAFRDGAKEFLEYTHQHNIPVIIISAGIGNFIQIFLEQSGLMYPNIHIVSNFILFTDGIATGVADNIIHSLNKNEVSLPQTVASQIENRHTEIVMGDLLADLKMADESNGKKKIKVGFLEPENYSFESNYKESFDIVMKDESFSSLQTVLNWTDSTKRIYKEVYVSKKGERHLLSGHPWTYESDITSTSPMILNGELVDIKSPKGKYLGTGFYNANSKIRVRLLSRNGNDRFDGSFFYRRIQYACEYRSSVFEQLPDAFRLVYGESDGLPGLTVDVFHDVVVTQTLSMGTELRKKMIFDAIVKVLQESGKTIRGIYERNDVKIREKEGLEENTGWYFLNGSSDTTVQIEENDIFYHVDFANGQKTGFFLDQKENRMRIRAIAHDKTVLDCCTHTGSFAMNAMKGGCKKVTALDVSEKALDTARQNFALNHMSIDTICADCFEYLESLTKKKEKPYDFIILDPPAFTKSHSTIGNALKGYCELNYLAMKALPRGGFLATASCSALASEEAFKNAIYEASLKAGVTLKQVSATGPSPDHPETIGIPETKYLKFFIFQII</sequence>
<comment type="caution">
    <text evidence="14">The sequence shown here is derived from an EMBL/GenBank/DDBJ whole genome shotgun (WGS) entry which is preliminary data.</text>
</comment>
<dbReference type="InterPro" id="IPR015947">
    <property type="entry name" value="PUA-like_sf"/>
</dbReference>